<sequence length="504" mass="54245">MAGTTPSVITVDRLIEQIKAGPSGPKVAAFFDFDGTLIQGYSAGALYAHRARHFELGPDEFVRTLRAALSGPLDEAEFEDLLVQGIRGWVGRTEDELLELGDQLFAQEIAGALFHGAWRLVRAHQNRGHTVVIATSATRMQAQPMARELGIDHVLCTELETEQGVLTGGLVGHTLWGKGKAAAAKEFARRQRISLKNSHAYANGDEDVALLDAVGFPHPVNPAPLLARHAAERGWDVARFQTKRGRFHPVALARTTALYGGFGAAVGAGAVAGALTFDRRGAVDLATSLFGRIGGYLGNIRIEITGQEHATHRPAVFFINHQSTLIDALVTSRVVQRGFTVVAKAEVKQMPVLGQLLTLADVAFVDRSNTAKAISAMEPAVDKLRKGISIAMSPEGTRSLSPRVGEFKKGGFHLARDAGVPIVPIVIRNAGEIMSRNAKVAQEGAIEVVVHEAVPTTAWTKADLDEWVPRMRQLYIDTLDEWPGVAAGKQWSDAIAKASVAARR</sequence>
<dbReference type="InterPro" id="IPR023214">
    <property type="entry name" value="HAD_sf"/>
</dbReference>
<reference evidence="6 7" key="1">
    <citation type="submission" date="2017-04" db="EMBL/GenBank/DDBJ databases">
        <title>The new phylogeny of genus Mycobacterium.</title>
        <authorList>
            <person name="Tortoli E."/>
            <person name="Trovato A."/>
            <person name="Cirillo D.M."/>
        </authorList>
    </citation>
    <scope>NUCLEOTIDE SEQUENCE [LARGE SCALE GENOMIC DNA]</scope>
    <source>
        <strain evidence="6 7">DSM 45247</strain>
    </source>
</reference>
<dbReference type="InterPro" id="IPR036412">
    <property type="entry name" value="HAD-like_sf"/>
</dbReference>
<dbReference type="GO" id="GO:0006654">
    <property type="term" value="P:phosphatidic acid biosynthetic process"/>
    <property type="evidence" value="ECO:0007669"/>
    <property type="project" value="TreeGrafter"/>
</dbReference>
<dbReference type="InterPro" id="IPR004552">
    <property type="entry name" value="AGP_acyltrans"/>
</dbReference>
<proteinExistence type="inferred from homology"/>
<dbReference type="GO" id="GO:0003841">
    <property type="term" value="F:1-acylglycerol-3-phosphate O-acyltransferase activity"/>
    <property type="evidence" value="ECO:0007669"/>
    <property type="project" value="UniProtKB-UniRule"/>
</dbReference>
<evidence type="ECO:0000256" key="2">
    <source>
        <dbReference type="ARBA" id="ARBA00022679"/>
    </source>
</evidence>
<dbReference type="InterPro" id="IPR006385">
    <property type="entry name" value="HAD_hydro_SerB1"/>
</dbReference>
<evidence type="ECO:0000313" key="6">
    <source>
        <dbReference type="EMBL" id="OSC31598.1"/>
    </source>
</evidence>
<comment type="domain">
    <text evidence="4">The HXXXXD motif is essential for acyltransferase activity and may constitute the binding site for the phosphate moiety of the glycerol-3-phosphate.</text>
</comment>
<dbReference type="Proteomes" id="UP000242320">
    <property type="component" value="Unassembled WGS sequence"/>
</dbReference>
<dbReference type="AlphaFoldDB" id="A0A1X2LCA3"/>
<dbReference type="SMART" id="SM00563">
    <property type="entry name" value="PlsC"/>
    <property type="match status" value="1"/>
</dbReference>
<evidence type="ECO:0000256" key="3">
    <source>
        <dbReference type="ARBA" id="ARBA00023315"/>
    </source>
</evidence>
<dbReference type="SUPFAM" id="SSF69593">
    <property type="entry name" value="Glycerol-3-phosphate (1)-acyltransferase"/>
    <property type="match status" value="1"/>
</dbReference>
<comment type="similarity">
    <text evidence="1 4">Belongs to the 1-acyl-sn-glycerol-3-phosphate acyltransferase family.</text>
</comment>
<dbReference type="SUPFAM" id="SSF56784">
    <property type="entry name" value="HAD-like"/>
    <property type="match status" value="1"/>
</dbReference>
<comment type="caution">
    <text evidence="6">The sequence shown here is derived from an EMBL/GenBank/DDBJ whole genome shotgun (WGS) entry which is preliminary data.</text>
</comment>
<dbReference type="PANTHER" id="PTHR10434">
    <property type="entry name" value="1-ACYL-SN-GLYCEROL-3-PHOSPHATE ACYLTRANSFERASE"/>
    <property type="match status" value="1"/>
</dbReference>
<dbReference type="Pfam" id="PF12710">
    <property type="entry name" value="HAD"/>
    <property type="match status" value="1"/>
</dbReference>
<dbReference type="NCBIfam" id="TIGR01490">
    <property type="entry name" value="HAD-SF-IB-hyp1"/>
    <property type="match status" value="1"/>
</dbReference>
<protein>
    <recommendedName>
        <fullName evidence="4">1-acyl-sn-glycerol-3-phosphate acyltransferase</fullName>
        <ecNumber evidence="4">2.3.1.51</ecNumber>
    </recommendedName>
</protein>
<keyword evidence="3 4" id="KW-0012">Acyltransferase</keyword>
<keyword evidence="4" id="KW-1208">Phospholipid metabolism</keyword>
<evidence type="ECO:0000313" key="7">
    <source>
        <dbReference type="Proteomes" id="UP000242320"/>
    </source>
</evidence>
<dbReference type="InterPro" id="IPR002123">
    <property type="entry name" value="Plipid/glycerol_acylTrfase"/>
</dbReference>
<dbReference type="EMBL" id="NCXM01000003">
    <property type="protein sequence ID" value="OSC31598.1"/>
    <property type="molecule type" value="Genomic_DNA"/>
</dbReference>
<comment type="catalytic activity">
    <reaction evidence="4">
        <text>a 1-acyl-sn-glycero-3-phosphate + an acyl-CoA = a 1,2-diacyl-sn-glycero-3-phosphate + CoA</text>
        <dbReference type="Rhea" id="RHEA:19709"/>
        <dbReference type="ChEBI" id="CHEBI:57287"/>
        <dbReference type="ChEBI" id="CHEBI:57970"/>
        <dbReference type="ChEBI" id="CHEBI:58342"/>
        <dbReference type="ChEBI" id="CHEBI:58608"/>
        <dbReference type="EC" id="2.3.1.51"/>
    </reaction>
</comment>
<evidence type="ECO:0000256" key="4">
    <source>
        <dbReference type="RuleBase" id="RU361267"/>
    </source>
</evidence>
<evidence type="ECO:0000256" key="1">
    <source>
        <dbReference type="ARBA" id="ARBA00008655"/>
    </source>
</evidence>
<dbReference type="Gene3D" id="3.40.50.1000">
    <property type="entry name" value="HAD superfamily/HAD-like"/>
    <property type="match status" value="1"/>
</dbReference>
<dbReference type="Pfam" id="PF01553">
    <property type="entry name" value="Acyltransferase"/>
    <property type="match status" value="1"/>
</dbReference>
<evidence type="ECO:0000259" key="5">
    <source>
        <dbReference type="SMART" id="SM00563"/>
    </source>
</evidence>
<dbReference type="RefSeq" id="WP_085288673.1">
    <property type="nucleotide sequence ID" value="NZ_NCXM01000003.1"/>
</dbReference>
<accession>A0A1X2LCA3</accession>
<organism evidence="6 7">
    <name type="scientific">Mycolicibacterium vulneris</name>
    <dbReference type="NCBI Taxonomy" id="547163"/>
    <lineage>
        <taxon>Bacteria</taxon>
        <taxon>Bacillati</taxon>
        <taxon>Actinomycetota</taxon>
        <taxon>Actinomycetes</taxon>
        <taxon>Mycobacteriales</taxon>
        <taxon>Mycobacteriaceae</taxon>
        <taxon>Mycolicibacterium</taxon>
    </lineage>
</organism>
<dbReference type="PANTHER" id="PTHR10434:SF11">
    <property type="entry name" value="1-ACYL-SN-GLYCEROL-3-PHOSPHATE ACYLTRANSFERASE"/>
    <property type="match status" value="1"/>
</dbReference>
<gene>
    <name evidence="6" type="ORF">B8W69_03940</name>
</gene>
<dbReference type="CDD" id="cd07989">
    <property type="entry name" value="LPLAT_AGPAT-like"/>
    <property type="match status" value="1"/>
</dbReference>
<dbReference type="OrthoDB" id="25607at2"/>
<dbReference type="CDD" id="cd02612">
    <property type="entry name" value="HAD_PGPPase"/>
    <property type="match status" value="1"/>
</dbReference>
<dbReference type="Gene3D" id="1.20.1440.100">
    <property type="entry name" value="SG protein - dephosphorylation function"/>
    <property type="match status" value="1"/>
</dbReference>
<keyword evidence="7" id="KW-1185">Reference proteome</keyword>
<feature type="domain" description="Phospholipid/glycerol acyltransferase" evidence="5">
    <location>
        <begin position="315"/>
        <end position="430"/>
    </location>
</feature>
<keyword evidence="4" id="KW-0594">Phospholipid biosynthesis</keyword>
<dbReference type="EC" id="2.3.1.51" evidence="4"/>
<dbReference type="NCBIfam" id="TIGR01488">
    <property type="entry name" value="HAD-SF-IB"/>
    <property type="match status" value="1"/>
</dbReference>
<keyword evidence="4" id="KW-0443">Lipid metabolism</keyword>
<keyword evidence="2 4" id="KW-0808">Transferase</keyword>
<keyword evidence="4" id="KW-0444">Lipid biosynthesis</keyword>
<dbReference type="GO" id="GO:0016020">
    <property type="term" value="C:membrane"/>
    <property type="evidence" value="ECO:0007669"/>
    <property type="project" value="InterPro"/>
</dbReference>
<name>A0A1X2LCA3_9MYCO</name>
<dbReference type="NCBIfam" id="TIGR00530">
    <property type="entry name" value="AGP_acyltrn"/>
    <property type="match status" value="1"/>
</dbReference>